<evidence type="ECO:0000313" key="8">
    <source>
        <dbReference type="Proteomes" id="UP000297225"/>
    </source>
</evidence>
<dbReference type="PANTHER" id="PTHR42776">
    <property type="entry name" value="SERINE PEPTIDASE S9 FAMILY MEMBER"/>
    <property type="match status" value="1"/>
</dbReference>
<dbReference type="AlphaFoldDB" id="A0A4Y8WM95"/>
<dbReference type="InterPro" id="IPR001375">
    <property type="entry name" value="Peptidase_S9_cat"/>
</dbReference>
<dbReference type="InterPro" id="IPR011659">
    <property type="entry name" value="WD40"/>
</dbReference>
<reference evidence="7 8" key="1">
    <citation type="submission" date="2019-03" db="EMBL/GenBank/DDBJ databases">
        <title>Porphyromonas levii Isolated from the Uterus of Dairy Cows.</title>
        <authorList>
            <person name="Francis A.M."/>
        </authorList>
    </citation>
    <scope>NUCLEOTIDE SEQUENCE [LARGE SCALE GENOMIC DNA]</scope>
    <source>
        <strain evidence="7 8">AF5678</strain>
    </source>
</reference>
<dbReference type="SUPFAM" id="SSF53474">
    <property type="entry name" value="alpha/beta-Hydrolases"/>
    <property type="match status" value="1"/>
</dbReference>
<feature type="domain" description="Peptidase S9 prolyl oligopeptidase catalytic" evidence="6">
    <location>
        <begin position="481"/>
        <end position="693"/>
    </location>
</feature>
<evidence type="ECO:0000259" key="6">
    <source>
        <dbReference type="Pfam" id="PF00326"/>
    </source>
</evidence>
<dbReference type="InterPro" id="IPR011042">
    <property type="entry name" value="6-blade_b-propeller_TolB-like"/>
</dbReference>
<evidence type="ECO:0000256" key="3">
    <source>
        <dbReference type="ARBA" id="ARBA00022729"/>
    </source>
</evidence>
<dbReference type="GeneID" id="66796373"/>
<keyword evidence="2" id="KW-0645">Protease</keyword>
<proteinExistence type="inferred from homology"/>
<dbReference type="STRING" id="1122973.GCA_000379925_00138"/>
<dbReference type="Gene3D" id="3.40.50.1820">
    <property type="entry name" value="alpha/beta hydrolase"/>
    <property type="match status" value="1"/>
</dbReference>
<comment type="similarity">
    <text evidence="1">Belongs to the peptidase S9C family.</text>
</comment>
<dbReference type="FunFam" id="3.40.50.1820:FF:000028">
    <property type="entry name" value="S9 family peptidase"/>
    <property type="match status" value="1"/>
</dbReference>
<dbReference type="GO" id="GO:0004252">
    <property type="term" value="F:serine-type endopeptidase activity"/>
    <property type="evidence" value="ECO:0007669"/>
    <property type="project" value="TreeGrafter"/>
</dbReference>
<dbReference type="Pfam" id="PF07676">
    <property type="entry name" value="PD40"/>
    <property type="match status" value="1"/>
</dbReference>
<dbReference type="PANTHER" id="PTHR42776:SF13">
    <property type="entry name" value="DIPEPTIDYL-PEPTIDASE 5"/>
    <property type="match status" value="1"/>
</dbReference>
<dbReference type="InterPro" id="IPR029058">
    <property type="entry name" value="AB_hydrolase_fold"/>
</dbReference>
<evidence type="ECO:0000256" key="1">
    <source>
        <dbReference type="ARBA" id="ARBA00010040"/>
    </source>
</evidence>
<dbReference type="RefSeq" id="WP_134848922.1">
    <property type="nucleotide sequence ID" value="NZ_CP197400.1"/>
</dbReference>
<dbReference type="EMBL" id="SPNC01000169">
    <property type="protein sequence ID" value="TFH94184.1"/>
    <property type="molecule type" value="Genomic_DNA"/>
</dbReference>
<sequence length="694" mass="78950">MKKTFITAVSSALLFSSMTTFGMAGAQAETPANTFTPEVMMKLWRINTPTLSPDGKNYVYTRSLPNLAENNSRTEIVLAPFGEAGKGKALEVKGYAPTFLDNNTIAYISSEGEHTQIALIGVDGSNKRVLSDFDFDISEFLFSPDRSKIIITRMVTTPQIAQQENPDLDKISGRIYDDLMYKHWDHWTLEYPQSYYANVAEDLTISKEVTNILPEGETFELPIEPFGGIDQLAWRNDSKAIAYSCKKLKGIDYARSTNTDIYLLDLTTGTTTNLSEGMMGYDDTPKFSPDGKYLAWTSMERDGYEADLKRLFILDLATGQKTFLSERYELWFDQYEWLDDSKNIRFLTNDQGLGNLFEINLKSKTATKITNYDMADVAGFTGSGKNFLFVLHSMKTPNDIYSFVAPKGKKGQPTITKLTTENDALLKDIPNIEIQKRWITTTDGKKMLTWVVLPPNFDANKKYPAILYCQGGPQNTVSQFWSYRWNLRTFASGGYIIVAPNRRGVPGFGKEWNEQISGDWGGQNMKDLLAAIDEVAKEPYVDENRLGCTGASYGGYTTYWMAGHHEGRFKALAAHAGIFNFESQYLETEEKFFVNWDMGGAYWEDNATTRHIYANSPHKFVDKWDTPILVIHGDKDYRILASQGFMAFDAAKLRGIPARILFYPDENHWILRPQNGVLFYRTWFDWMDRYLKNN</sequence>
<evidence type="ECO:0000256" key="5">
    <source>
        <dbReference type="ARBA" id="ARBA00022825"/>
    </source>
</evidence>
<evidence type="ECO:0000256" key="2">
    <source>
        <dbReference type="ARBA" id="ARBA00022670"/>
    </source>
</evidence>
<dbReference type="Proteomes" id="UP000297225">
    <property type="component" value="Unassembled WGS sequence"/>
</dbReference>
<dbReference type="GO" id="GO:0006508">
    <property type="term" value="P:proteolysis"/>
    <property type="evidence" value="ECO:0007669"/>
    <property type="project" value="UniProtKB-KW"/>
</dbReference>
<keyword evidence="4" id="KW-0378">Hydrolase</keyword>
<dbReference type="Pfam" id="PF00326">
    <property type="entry name" value="Peptidase_S9"/>
    <property type="match status" value="1"/>
</dbReference>
<gene>
    <name evidence="7" type="ORF">E4P47_08635</name>
</gene>
<dbReference type="Gene3D" id="2.120.10.30">
    <property type="entry name" value="TolB, C-terminal domain"/>
    <property type="match status" value="2"/>
</dbReference>
<name>A0A4Y8WM95_9PORP</name>
<accession>A0A4Y8WM95</accession>
<evidence type="ECO:0000313" key="7">
    <source>
        <dbReference type="EMBL" id="TFH94184.1"/>
    </source>
</evidence>
<dbReference type="SUPFAM" id="SSF82171">
    <property type="entry name" value="DPP6 N-terminal domain-like"/>
    <property type="match status" value="1"/>
</dbReference>
<keyword evidence="5" id="KW-0720">Serine protease</keyword>
<organism evidence="7 8">
    <name type="scientific">Porphyromonas levii</name>
    <dbReference type="NCBI Taxonomy" id="28114"/>
    <lineage>
        <taxon>Bacteria</taxon>
        <taxon>Pseudomonadati</taxon>
        <taxon>Bacteroidota</taxon>
        <taxon>Bacteroidia</taxon>
        <taxon>Bacteroidales</taxon>
        <taxon>Porphyromonadaceae</taxon>
        <taxon>Porphyromonas</taxon>
    </lineage>
</organism>
<evidence type="ECO:0000256" key="4">
    <source>
        <dbReference type="ARBA" id="ARBA00022801"/>
    </source>
</evidence>
<comment type="caution">
    <text evidence="7">The sequence shown here is derived from an EMBL/GenBank/DDBJ whole genome shotgun (WGS) entry which is preliminary data.</text>
</comment>
<dbReference type="OrthoDB" id="9812921at2"/>
<keyword evidence="8" id="KW-1185">Reference proteome</keyword>
<protein>
    <submittedName>
        <fullName evidence="7">S9 family peptidase</fullName>
    </submittedName>
</protein>
<keyword evidence="3" id="KW-0732">Signal</keyword>